<feature type="transmembrane region" description="Helical" evidence="5">
    <location>
        <begin position="117"/>
        <end position="135"/>
    </location>
</feature>
<comment type="caution">
    <text evidence="7">The sequence shown here is derived from an EMBL/GenBank/DDBJ whole genome shotgun (WGS) entry which is preliminary data.</text>
</comment>
<evidence type="ECO:0000313" key="8">
    <source>
        <dbReference type="Proteomes" id="UP000324091"/>
    </source>
</evidence>
<evidence type="ECO:0000256" key="1">
    <source>
        <dbReference type="ARBA" id="ARBA00004370"/>
    </source>
</evidence>
<dbReference type="CDD" id="cd15967">
    <property type="entry name" value="7tmA_P2Y1-like"/>
    <property type="match status" value="1"/>
</dbReference>
<dbReference type="Gene3D" id="1.20.1070.10">
    <property type="entry name" value="Rhodopsin 7-helix transmembrane proteins"/>
    <property type="match status" value="1"/>
</dbReference>
<dbReference type="SUPFAM" id="SSF81321">
    <property type="entry name" value="Family A G protein-coupled receptor-like"/>
    <property type="match status" value="1"/>
</dbReference>
<keyword evidence="2 5" id="KW-0812">Transmembrane</keyword>
<dbReference type="PROSITE" id="PS50262">
    <property type="entry name" value="G_PROTEIN_RECEP_F1_2"/>
    <property type="match status" value="1"/>
</dbReference>
<dbReference type="PRINTS" id="PR00237">
    <property type="entry name" value="GPCRRHODOPSN"/>
</dbReference>
<dbReference type="Pfam" id="PF00001">
    <property type="entry name" value="7tm_1"/>
    <property type="match status" value="1"/>
</dbReference>
<dbReference type="InterPro" id="IPR017452">
    <property type="entry name" value="GPCR_Rhodpsn_7TM"/>
</dbReference>
<dbReference type="PANTHER" id="PTHR24244">
    <property type="entry name" value="NEUROPEPTIDE S RECEPTOR"/>
    <property type="match status" value="1"/>
</dbReference>
<name>A0A5C6MPL7_9TELE</name>
<accession>A0A5C6MPL7</accession>
<feature type="transmembrane region" description="Helical" evidence="5">
    <location>
        <begin position="201"/>
        <end position="222"/>
    </location>
</feature>
<gene>
    <name evidence="7" type="ORF">D4764_08G0011490</name>
</gene>
<evidence type="ECO:0000313" key="7">
    <source>
        <dbReference type="EMBL" id="TWW57162.1"/>
    </source>
</evidence>
<evidence type="ECO:0000256" key="3">
    <source>
        <dbReference type="ARBA" id="ARBA00022989"/>
    </source>
</evidence>
<dbReference type="GO" id="GO:0008188">
    <property type="term" value="F:neuropeptide receptor activity"/>
    <property type="evidence" value="ECO:0007669"/>
    <property type="project" value="InterPro"/>
</dbReference>
<feature type="transmembrane region" description="Helical" evidence="5">
    <location>
        <begin position="243"/>
        <end position="261"/>
    </location>
</feature>
<keyword evidence="3 5" id="KW-1133">Transmembrane helix</keyword>
<dbReference type="GO" id="GO:0016020">
    <property type="term" value="C:membrane"/>
    <property type="evidence" value="ECO:0007669"/>
    <property type="project" value="UniProtKB-SubCell"/>
</dbReference>
<keyword evidence="8" id="KW-1185">Reference proteome</keyword>
<evidence type="ECO:0000259" key="6">
    <source>
        <dbReference type="PROSITE" id="PS50262"/>
    </source>
</evidence>
<keyword evidence="4 5" id="KW-0472">Membrane</keyword>
<proteinExistence type="predicted"/>
<evidence type="ECO:0000256" key="2">
    <source>
        <dbReference type="ARBA" id="ARBA00022692"/>
    </source>
</evidence>
<sequence>MQPHLGEHVCIAELISVQKTMNNSSCPRVSFSFTGKFLPPVYILVFFIGLAANGWGLRSLLKNWKKLGNISIFVLNLGISDVLYLLTLPFLMVYYLMSRRWIFGQTFCKITRFCFNLNLYGSIGFLTCISVYRYLAIVHPMRAMGRITFTHSVIISVTTWLLVGIQCLPDMFYTKTFKRNTEKCFDTTDDEYVESYLKYSLGWTFMGFCIPLLITLGCYGHVLVVLCRKNTTDKVLKQRCMKLLFLLVLLFSVCYIPYHILKNLNLWSRLLFIWKVCPKWSNGVYIAHQLSRGLVCLNSALNPLVYLRGDENILAPLRKCLQPAQEPTTQATPLFPRGSLPSAV</sequence>
<dbReference type="PRINTS" id="PR01157">
    <property type="entry name" value="P2YPURNOCPTR"/>
</dbReference>
<dbReference type="EMBL" id="RHFK02000021">
    <property type="protein sequence ID" value="TWW57162.1"/>
    <property type="molecule type" value="Genomic_DNA"/>
</dbReference>
<feature type="transmembrane region" description="Helical" evidence="5">
    <location>
        <begin position="73"/>
        <end position="97"/>
    </location>
</feature>
<evidence type="ECO:0000256" key="4">
    <source>
        <dbReference type="ARBA" id="ARBA00023136"/>
    </source>
</evidence>
<feature type="transmembrane region" description="Helical" evidence="5">
    <location>
        <begin position="147"/>
        <end position="165"/>
    </location>
</feature>
<protein>
    <submittedName>
        <fullName evidence="7">P2Y purinoceptor 1</fullName>
    </submittedName>
</protein>
<feature type="transmembrane region" description="Helical" evidence="5">
    <location>
        <begin position="41"/>
        <end position="61"/>
    </location>
</feature>
<organism evidence="7 8">
    <name type="scientific">Takifugu flavidus</name>
    <name type="common">sansaifugu</name>
    <dbReference type="NCBI Taxonomy" id="433684"/>
    <lineage>
        <taxon>Eukaryota</taxon>
        <taxon>Metazoa</taxon>
        <taxon>Chordata</taxon>
        <taxon>Craniata</taxon>
        <taxon>Vertebrata</taxon>
        <taxon>Euteleostomi</taxon>
        <taxon>Actinopterygii</taxon>
        <taxon>Neopterygii</taxon>
        <taxon>Teleostei</taxon>
        <taxon>Neoteleostei</taxon>
        <taxon>Acanthomorphata</taxon>
        <taxon>Eupercaria</taxon>
        <taxon>Tetraodontiformes</taxon>
        <taxon>Tetradontoidea</taxon>
        <taxon>Tetraodontidae</taxon>
        <taxon>Takifugu</taxon>
    </lineage>
</organism>
<dbReference type="InterPro" id="IPR000276">
    <property type="entry name" value="GPCR_Rhodpsn"/>
</dbReference>
<dbReference type="AlphaFoldDB" id="A0A5C6MPL7"/>
<dbReference type="PANTHER" id="PTHR24244:SF0">
    <property type="entry name" value="G-PROTEIN COUPLED RECEPTORS FAMILY 1 PROFILE DOMAIN-CONTAINING PROTEIN"/>
    <property type="match status" value="1"/>
</dbReference>
<dbReference type="Proteomes" id="UP000324091">
    <property type="component" value="Chromosome 8"/>
</dbReference>
<reference evidence="7 8" key="1">
    <citation type="submission" date="2019-04" db="EMBL/GenBank/DDBJ databases">
        <title>Chromosome genome assembly for Takifugu flavidus.</title>
        <authorList>
            <person name="Xiao S."/>
        </authorList>
    </citation>
    <scope>NUCLEOTIDE SEQUENCE [LARGE SCALE GENOMIC DNA]</scope>
    <source>
        <strain evidence="7">HTHZ2018</strain>
        <tissue evidence="7">Muscle</tissue>
    </source>
</reference>
<feature type="domain" description="G-protein coupled receptors family 1 profile" evidence="6">
    <location>
        <begin position="52"/>
        <end position="306"/>
    </location>
</feature>
<evidence type="ECO:0000256" key="5">
    <source>
        <dbReference type="SAM" id="Phobius"/>
    </source>
</evidence>
<comment type="subcellular location">
    <subcellularLocation>
        <location evidence="1">Membrane</location>
    </subcellularLocation>
</comment>
<dbReference type="InterPro" id="IPR027294">
    <property type="entry name" value="NPS_rcpt"/>
</dbReference>